<keyword evidence="2" id="KW-1133">Transmembrane helix</keyword>
<reference evidence="4" key="1">
    <citation type="journal article" date="2024" name="IScience">
        <title>Strigolactones Initiate the Formation of Haustorium-like Structures in Castilleja.</title>
        <authorList>
            <person name="Buerger M."/>
            <person name="Peterson D."/>
            <person name="Chory J."/>
        </authorList>
    </citation>
    <scope>NUCLEOTIDE SEQUENCE [LARGE SCALE GENOMIC DNA]</scope>
</reference>
<keyword evidence="2" id="KW-0472">Membrane</keyword>
<keyword evidence="2" id="KW-0812">Transmembrane</keyword>
<dbReference type="PANTHER" id="PTHR34188">
    <property type="entry name" value="OS01G0299500 PROTEIN"/>
    <property type="match status" value="1"/>
</dbReference>
<proteinExistence type="predicted"/>
<name>A0ABD3D7K6_9LAMI</name>
<evidence type="ECO:0000313" key="4">
    <source>
        <dbReference type="Proteomes" id="UP001632038"/>
    </source>
</evidence>
<evidence type="ECO:0008006" key="5">
    <source>
        <dbReference type="Google" id="ProtNLM"/>
    </source>
</evidence>
<feature type="transmembrane region" description="Helical" evidence="2">
    <location>
        <begin position="159"/>
        <end position="181"/>
    </location>
</feature>
<evidence type="ECO:0000313" key="3">
    <source>
        <dbReference type="EMBL" id="KAL3638198.1"/>
    </source>
</evidence>
<organism evidence="3 4">
    <name type="scientific">Castilleja foliolosa</name>
    <dbReference type="NCBI Taxonomy" id="1961234"/>
    <lineage>
        <taxon>Eukaryota</taxon>
        <taxon>Viridiplantae</taxon>
        <taxon>Streptophyta</taxon>
        <taxon>Embryophyta</taxon>
        <taxon>Tracheophyta</taxon>
        <taxon>Spermatophyta</taxon>
        <taxon>Magnoliopsida</taxon>
        <taxon>eudicotyledons</taxon>
        <taxon>Gunneridae</taxon>
        <taxon>Pentapetalae</taxon>
        <taxon>asterids</taxon>
        <taxon>lamiids</taxon>
        <taxon>Lamiales</taxon>
        <taxon>Orobanchaceae</taxon>
        <taxon>Pedicularideae</taxon>
        <taxon>Castillejinae</taxon>
        <taxon>Castilleja</taxon>
    </lineage>
</organism>
<feature type="region of interest" description="Disordered" evidence="1">
    <location>
        <begin position="99"/>
        <end position="125"/>
    </location>
</feature>
<keyword evidence="4" id="KW-1185">Reference proteome</keyword>
<evidence type="ECO:0000256" key="2">
    <source>
        <dbReference type="SAM" id="Phobius"/>
    </source>
</evidence>
<gene>
    <name evidence="3" type="ORF">CASFOL_017569</name>
</gene>
<dbReference type="EMBL" id="JAVIJP010000019">
    <property type="protein sequence ID" value="KAL3638198.1"/>
    <property type="molecule type" value="Genomic_DNA"/>
</dbReference>
<protein>
    <recommendedName>
        <fullName evidence="5">Transmembrane protein</fullName>
    </recommendedName>
</protein>
<accession>A0ABD3D7K6</accession>
<dbReference type="AlphaFoldDB" id="A0ABD3D7K6"/>
<sequence length="201" mass="22534">MDRVDINESDLDLDIDLESGETTSGDEYARALNHENSKNLLSRIKTGFTNSESQCESTNVGDCSSLNDKLTISDDISAKNKEQLGKYREEMISYVQNTMVKEEKKAKKPSKPPRPPKGPSMDASDMKLLKEISALNVRRKRNERRRALRKIRKEKGSSLNSSNLFACLVTIVFFLVILFQACSGFTNLMPTCTSSPISQLC</sequence>
<dbReference type="Proteomes" id="UP001632038">
    <property type="component" value="Unassembled WGS sequence"/>
</dbReference>
<comment type="caution">
    <text evidence="3">The sequence shown here is derived from an EMBL/GenBank/DDBJ whole genome shotgun (WGS) entry which is preliminary data.</text>
</comment>
<dbReference type="PANTHER" id="PTHR34188:SF5">
    <property type="entry name" value="OS05G0131900 PROTEIN"/>
    <property type="match status" value="1"/>
</dbReference>
<evidence type="ECO:0000256" key="1">
    <source>
        <dbReference type="SAM" id="MobiDB-lite"/>
    </source>
</evidence>